<evidence type="ECO:0000259" key="1">
    <source>
        <dbReference type="Pfam" id="PF23189"/>
    </source>
</evidence>
<feature type="domain" description="UPF0261" evidence="1">
    <location>
        <begin position="2"/>
        <end position="161"/>
    </location>
</feature>
<accession>A0ABS7CK27</accession>
<dbReference type="InterPro" id="IPR051353">
    <property type="entry name" value="Tobamovirus_resist_UPF0261"/>
</dbReference>
<keyword evidence="3" id="KW-1185">Reference proteome</keyword>
<dbReference type="Proteomes" id="UP001519887">
    <property type="component" value="Unassembled WGS sequence"/>
</dbReference>
<sequence>ADITTTELADELVGGIFSAGAGRLEAAGTAGIPQVVSVGALDMVNFGPPETVPGKFKERLFYQHNPTTTLMRTTAAENRELGRILAEKLNHSAAPTVVVFPRGGVSLLDMKDGAFEGTQERQALYEGMKQHLRADIAMIEMEEDINHTAVADIIAGQLLSLLELTRKG</sequence>
<name>A0ABS7CK27_9BACL</name>
<dbReference type="InterPro" id="IPR056778">
    <property type="entry name" value="UPF0261_C"/>
</dbReference>
<dbReference type="PANTHER" id="PTHR31862:SF1">
    <property type="entry name" value="UPF0261 DOMAIN PROTEIN (AFU_ORTHOLOGUE AFUA_1G10120)"/>
    <property type="match status" value="1"/>
</dbReference>
<gene>
    <name evidence="2" type="ORF">K0U00_45200</name>
</gene>
<dbReference type="EMBL" id="JAHZIK010002819">
    <property type="protein sequence ID" value="MBW7461278.1"/>
    <property type="molecule type" value="Genomic_DNA"/>
</dbReference>
<dbReference type="Gene3D" id="3.40.50.12030">
    <property type="entry name" value="Uncharacterised protein family UPF0261, NC domain"/>
    <property type="match status" value="1"/>
</dbReference>
<dbReference type="PANTHER" id="PTHR31862">
    <property type="entry name" value="UPF0261 DOMAIN PROTEIN (AFU_ORTHOLOGUE AFUA_1G10120)"/>
    <property type="match status" value="1"/>
</dbReference>
<evidence type="ECO:0000313" key="2">
    <source>
        <dbReference type="EMBL" id="MBW7461278.1"/>
    </source>
</evidence>
<organism evidence="2 3">
    <name type="scientific">Paenibacillus sepulcri</name>
    <dbReference type="NCBI Taxonomy" id="359917"/>
    <lineage>
        <taxon>Bacteria</taxon>
        <taxon>Bacillati</taxon>
        <taxon>Bacillota</taxon>
        <taxon>Bacilli</taxon>
        <taxon>Bacillales</taxon>
        <taxon>Paenibacillaceae</taxon>
        <taxon>Paenibacillus</taxon>
    </lineage>
</organism>
<proteinExistence type="predicted"/>
<comment type="caution">
    <text evidence="2">The sequence shown here is derived from an EMBL/GenBank/DDBJ whole genome shotgun (WGS) entry which is preliminary data.</text>
</comment>
<reference evidence="2 3" key="1">
    <citation type="submission" date="2021-07" db="EMBL/GenBank/DDBJ databases">
        <title>Paenibacillus radiodurans sp. nov., isolated from the southeastern edge of Tengger Desert.</title>
        <authorList>
            <person name="Zhang G."/>
        </authorList>
    </citation>
    <scope>NUCLEOTIDE SEQUENCE [LARGE SCALE GENOMIC DNA]</scope>
    <source>
        <strain evidence="2 3">CCM 7311</strain>
    </source>
</reference>
<dbReference type="Pfam" id="PF23189">
    <property type="entry name" value="UPF0261_C"/>
    <property type="match status" value="1"/>
</dbReference>
<evidence type="ECO:0000313" key="3">
    <source>
        <dbReference type="Proteomes" id="UP001519887"/>
    </source>
</evidence>
<feature type="non-terminal residue" evidence="2">
    <location>
        <position position="1"/>
    </location>
</feature>
<protein>
    <submittedName>
        <fullName evidence="2">Tm-1-like ATP-binding domain-containing protein</fullName>
    </submittedName>
</protein>